<dbReference type="EMBL" id="JZRZ01000012">
    <property type="protein sequence ID" value="KKD57494.1"/>
    <property type="molecule type" value="Genomic_DNA"/>
</dbReference>
<dbReference type="PATRIC" id="fig|40324.63.peg.2314"/>
<sequence>MSSTTGQAPAGAAVIPLASMAGSVPAQRVLSERPLRIALVAGEASGDLLGAGLVRELKARFRMPNSPASVAMPCAAPAA</sequence>
<comment type="caution">
    <text evidence="1">The sequence shown here is derived from an EMBL/GenBank/DDBJ whole genome shotgun (WGS) entry which is preliminary data.</text>
</comment>
<evidence type="ECO:0000313" key="1">
    <source>
        <dbReference type="EMBL" id="KKD57494.1"/>
    </source>
</evidence>
<dbReference type="AlphaFoldDB" id="A0A0F5ZPA3"/>
<name>A0A0F5ZPA3_STEMA</name>
<protein>
    <recommendedName>
        <fullName evidence="3">Lipid-A-disaccharide synthase</fullName>
    </recommendedName>
</protein>
<gene>
    <name evidence="1" type="ORF">VM57_06155</name>
</gene>
<evidence type="ECO:0008006" key="3">
    <source>
        <dbReference type="Google" id="ProtNLM"/>
    </source>
</evidence>
<evidence type="ECO:0000313" key="2">
    <source>
        <dbReference type="Proteomes" id="UP000243478"/>
    </source>
</evidence>
<reference evidence="1 2" key="1">
    <citation type="submission" date="2015-03" db="EMBL/GenBank/DDBJ databases">
        <title>Draft genome of Stenotrophomonas maltophila isolated from urine specimen.</title>
        <authorList>
            <person name="Murugan N."/>
            <person name="Malathi J."/>
            <person name="Umashankar V."/>
            <person name="Madhavan H."/>
        </authorList>
    </citation>
    <scope>NUCLEOTIDE SEQUENCE [LARGE SCALE GENOMIC DNA]</scope>
    <source>
        <strain evidence="1 2">JMNMN1</strain>
    </source>
</reference>
<proteinExistence type="predicted"/>
<organism evidence="1 2">
    <name type="scientific">Stenotrophomonas maltophilia</name>
    <name type="common">Pseudomonas maltophilia</name>
    <name type="synonym">Xanthomonas maltophilia</name>
    <dbReference type="NCBI Taxonomy" id="40324"/>
    <lineage>
        <taxon>Bacteria</taxon>
        <taxon>Pseudomonadati</taxon>
        <taxon>Pseudomonadota</taxon>
        <taxon>Gammaproteobacteria</taxon>
        <taxon>Lysobacterales</taxon>
        <taxon>Lysobacteraceae</taxon>
        <taxon>Stenotrophomonas</taxon>
        <taxon>Stenotrophomonas maltophilia group</taxon>
    </lineage>
</organism>
<accession>A0A0F5ZPA3</accession>
<dbReference type="Proteomes" id="UP000243478">
    <property type="component" value="Unassembled WGS sequence"/>
</dbReference>